<feature type="signal peptide" evidence="2">
    <location>
        <begin position="1"/>
        <end position="31"/>
    </location>
</feature>
<dbReference type="InterPro" id="IPR011220">
    <property type="entry name" value="UCP028205"/>
</dbReference>
<feature type="domain" description="Uncharacterized protein TP-0789" evidence="3">
    <location>
        <begin position="87"/>
        <end position="262"/>
    </location>
</feature>
<reference evidence="4" key="1">
    <citation type="submission" date="2022-01" db="EMBL/GenBank/DDBJ databases">
        <authorList>
            <person name="Jo J.-H."/>
            <person name="Im W.-T."/>
        </authorList>
    </citation>
    <scope>NUCLEOTIDE SEQUENCE</scope>
    <source>
        <strain evidence="4">XY25</strain>
    </source>
</reference>
<dbReference type="Proteomes" id="UP001165384">
    <property type="component" value="Unassembled WGS sequence"/>
</dbReference>
<dbReference type="RefSeq" id="WP_275711062.1">
    <property type="nucleotide sequence ID" value="NZ_JAKLTN010000002.1"/>
</dbReference>
<dbReference type="PIRSF" id="PIRSF028205">
    <property type="entry name" value="UCP028205"/>
    <property type="match status" value="1"/>
</dbReference>
<evidence type="ECO:0000313" key="4">
    <source>
        <dbReference type="EMBL" id="MCG2577728.1"/>
    </source>
</evidence>
<dbReference type="Gene3D" id="2.50.20.10">
    <property type="entry name" value="Lipoprotein localisation LolA/LolB/LppX"/>
    <property type="match status" value="1"/>
</dbReference>
<organism evidence="4 5">
    <name type="scientific">Dechloromonas hankyongensis</name>
    <dbReference type="NCBI Taxonomy" id="2908002"/>
    <lineage>
        <taxon>Bacteria</taxon>
        <taxon>Pseudomonadati</taxon>
        <taxon>Pseudomonadota</taxon>
        <taxon>Betaproteobacteria</taxon>
        <taxon>Rhodocyclales</taxon>
        <taxon>Azonexaceae</taxon>
        <taxon>Dechloromonas</taxon>
    </lineage>
</organism>
<name>A0ABS9K3J1_9RHOO</name>
<comment type="caution">
    <text evidence="4">The sequence shown here is derived from an EMBL/GenBank/DDBJ whole genome shotgun (WGS) entry which is preliminary data.</text>
</comment>
<dbReference type="InterPro" id="IPR033399">
    <property type="entry name" value="TP_0789-like"/>
</dbReference>
<keyword evidence="1 2" id="KW-0732">Signal</keyword>
<keyword evidence="4" id="KW-0449">Lipoprotein</keyword>
<evidence type="ECO:0000256" key="2">
    <source>
        <dbReference type="SAM" id="SignalP"/>
    </source>
</evidence>
<evidence type="ECO:0000313" key="5">
    <source>
        <dbReference type="Proteomes" id="UP001165384"/>
    </source>
</evidence>
<dbReference type="SUPFAM" id="SSF89392">
    <property type="entry name" value="Prokaryotic lipoproteins and lipoprotein localization factors"/>
    <property type="match status" value="1"/>
</dbReference>
<dbReference type="Pfam" id="PF17131">
    <property type="entry name" value="LolA_like"/>
    <property type="match status" value="1"/>
</dbReference>
<evidence type="ECO:0000256" key="1">
    <source>
        <dbReference type="ARBA" id="ARBA00022729"/>
    </source>
</evidence>
<dbReference type="CDD" id="cd16329">
    <property type="entry name" value="LolA_like"/>
    <property type="match status" value="1"/>
</dbReference>
<protein>
    <submittedName>
        <fullName evidence="4">Outer membrane lipoprotein-sorting protein</fullName>
    </submittedName>
</protein>
<proteinExistence type="predicted"/>
<evidence type="ECO:0000259" key="3">
    <source>
        <dbReference type="Pfam" id="PF17131"/>
    </source>
</evidence>
<sequence>MMITGCIRKGKNVFAWAAYICFSVLGAAAFAEENTQTNADEALGRSIVEKADKVRFPAEGFQVDVVINSTRPDKDSDVRKYRVLSKGNDNAVVMITEPASERGQIILMKGRDLWVFMPEVSQPVRISLAQRLTGQVANGDLARANFAGDYNPKVLRTETVGNEKYLVLELNAIDRSVTYQRVMYWVNEKSGWPLKAEFYSLSNRLMKKCSYENFQTLAGRVRPTRLVMEDALRPGEKSVLEYSEMKLRDLPDKIFTKEYLKKMD</sequence>
<gene>
    <name evidence="4" type="ORF">LZ012_12060</name>
</gene>
<feature type="chain" id="PRO_5047449799" evidence="2">
    <location>
        <begin position="32"/>
        <end position="264"/>
    </location>
</feature>
<dbReference type="EMBL" id="JAKLTN010000002">
    <property type="protein sequence ID" value="MCG2577728.1"/>
    <property type="molecule type" value="Genomic_DNA"/>
</dbReference>
<dbReference type="InterPro" id="IPR029046">
    <property type="entry name" value="LolA/LolB/LppX"/>
</dbReference>
<keyword evidence="5" id="KW-1185">Reference proteome</keyword>
<accession>A0ABS9K3J1</accession>